<accession>A0A1F7XXR9</accession>
<evidence type="ECO:0000256" key="3">
    <source>
        <dbReference type="PIRSR" id="PIRSR613078-1"/>
    </source>
</evidence>
<evidence type="ECO:0008006" key="7">
    <source>
        <dbReference type="Google" id="ProtNLM"/>
    </source>
</evidence>
<name>A0A1F7XXR9_9BACT</name>
<dbReference type="Proteomes" id="UP000176741">
    <property type="component" value="Unassembled WGS sequence"/>
</dbReference>
<evidence type="ECO:0000256" key="4">
    <source>
        <dbReference type="PIRSR" id="PIRSR613078-2"/>
    </source>
</evidence>
<proteinExistence type="predicted"/>
<keyword evidence="1" id="KW-0324">Glycolysis</keyword>
<dbReference type="Pfam" id="PF00300">
    <property type="entry name" value="His_Phos_1"/>
    <property type="match status" value="1"/>
</dbReference>
<comment type="caution">
    <text evidence="5">The sequence shown here is derived from an EMBL/GenBank/DDBJ whole genome shotgun (WGS) entry which is preliminary data.</text>
</comment>
<dbReference type="SUPFAM" id="SSF53254">
    <property type="entry name" value="Phosphoglycerate mutase-like"/>
    <property type="match status" value="1"/>
</dbReference>
<dbReference type="GO" id="GO:0005737">
    <property type="term" value="C:cytoplasm"/>
    <property type="evidence" value="ECO:0007669"/>
    <property type="project" value="TreeGrafter"/>
</dbReference>
<dbReference type="InterPro" id="IPR029033">
    <property type="entry name" value="His_PPase_superfam"/>
</dbReference>
<feature type="active site" description="Proton donor/acceptor" evidence="3">
    <location>
        <position position="101"/>
    </location>
</feature>
<dbReference type="GO" id="GO:0016791">
    <property type="term" value="F:phosphatase activity"/>
    <property type="evidence" value="ECO:0007669"/>
    <property type="project" value="TreeGrafter"/>
</dbReference>
<evidence type="ECO:0000256" key="2">
    <source>
        <dbReference type="ARBA" id="ARBA00023235"/>
    </source>
</evidence>
<dbReference type="InterPro" id="IPR013078">
    <property type="entry name" value="His_Pase_superF_clade-1"/>
</dbReference>
<dbReference type="PANTHER" id="PTHR48100:SF1">
    <property type="entry name" value="HISTIDINE PHOSPHATASE FAMILY PROTEIN-RELATED"/>
    <property type="match status" value="1"/>
</dbReference>
<reference evidence="5 6" key="1">
    <citation type="journal article" date="2016" name="Nat. Commun.">
        <title>Thousands of microbial genomes shed light on interconnected biogeochemical processes in an aquifer system.</title>
        <authorList>
            <person name="Anantharaman K."/>
            <person name="Brown C.T."/>
            <person name="Hug L.A."/>
            <person name="Sharon I."/>
            <person name="Castelle C.J."/>
            <person name="Probst A.J."/>
            <person name="Thomas B.C."/>
            <person name="Singh A."/>
            <person name="Wilkins M.J."/>
            <person name="Karaoz U."/>
            <person name="Brodie E.L."/>
            <person name="Williams K.H."/>
            <person name="Hubbard S.S."/>
            <person name="Banfield J.F."/>
        </authorList>
    </citation>
    <scope>NUCLEOTIDE SEQUENCE [LARGE SCALE GENOMIC DNA]</scope>
</reference>
<organism evidence="5 6">
    <name type="scientific">Candidatus Woesebacteria bacterium RIFCSPHIGHO2_01_FULL_38_26b</name>
    <dbReference type="NCBI Taxonomy" id="1802491"/>
    <lineage>
        <taxon>Bacteria</taxon>
        <taxon>Candidatus Woeseibacteriota</taxon>
    </lineage>
</organism>
<evidence type="ECO:0000313" key="6">
    <source>
        <dbReference type="Proteomes" id="UP000176741"/>
    </source>
</evidence>
<protein>
    <recommendedName>
        <fullName evidence="7">Phosphoglycerate mutase</fullName>
    </recommendedName>
</protein>
<dbReference type="Gene3D" id="3.40.50.1240">
    <property type="entry name" value="Phosphoglycerate mutase-like"/>
    <property type="match status" value="1"/>
</dbReference>
<evidence type="ECO:0000256" key="1">
    <source>
        <dbReference type="ARBA" id="ARBA00023152"/>
    </source>
</evidence>
<dbReference type="PANTHER" id="PTHR48100">
    <property type="entry name" value="BROAD-SPECIFICITY PHOSPHATASE YOR283W-RELATED"/>
    <property type="match status" value="1"/>
</dbReference>
<dbReference type="EMBL" id="MGGD01000079">
    <property type="protein sequence ID" value="OGM19188.1"/>
    <property type="molecule type" value="Genomic_DNA"/>
</dbReference>
<dbReference type="AlphaFoldDB" id="A0A1F7XXR9"/>
<sequence>MEEDFVNLIDTEKKDSTSLRRLIVVRHGESVANKQGIYQGQTFDTDLSELGIKQARALAKRLKSSDIIKIITSPLKRTFQTAQTVANEVGCEIEVNEMIIETNHGKWEGKHKDWIKKNFLPIYELWHSKPSEVIFPEGEAFIDTVKRTLNFLENTNFESNSLIVTHDNIIRAMISLISNLDIDKMWEIPLETASVNFIEVNMINRKNLFRVLKLNDLDHLVGLRNNIKFHAL</sequence>
<feature type="binding site" evidence="4">
    <location>
        <position position="77"/>
    </location>
    <ligand>
        <name>substrate</name>
    </ligand>
</feature>
<feature type="binding site" evidence="4">
    <location>
        <begin position="26"/>
        <end position="33"/>
    </location>
    <ligand>
        <name>substrate</name>
    </ligand>
</feature>
<dbReference type="PROSITE" id="PS00175">
    <property type="entry name" value="PG_MUTASE"/>
    <property type="match status" value="1"/>
</dbReference>
<evidence type="ECO:0000313" key="5">
    <source>
        <dbReference type="EMBL" id="OGM19188.1"/>
    </source>
</evidence>
<gene>
    <name evidence="5" type="ORF">A2771_02630</name>
</gene>
<feature type="active site" description="Tele-phosphohistidine intermediate" evidence="3">
    <location>
        <position position="27"/>
    </location>
</feature>
<dbReference type="SMART" id="SM00855">
    <property type="entry name" value="PGAM"/>
    <property type="match status" value="1"/>
</dbReference>
<dbReference type="InterPro" id="IPR001345">
    <property type="entry name" value="PG/BPGM_mutase_AS"/>
</dbReference>
<dbReference type="InterPro" id="IPR050275">
    <property type="entry name" value="PGM_Phosphatase"/>
</dbReference>
<feature type="binding site" evidence="4">
    <location>
        <position position="112"/>
    </location>
    <ligand>
        <name>substrate</name>
    </ligand>
</feature>
<keyword evidence="2" id="KW-0413">Isomerase</keyword>
<dbReference type="CDD" id="cd07067">
    <property type="entry name" value="HP_PGM_like"/>
    <property type="match status" value="1"/>
</dbReference>